<organism evidence="1 2">
    <name type="scientific">Pseudomonas syringae pv. japonica str. M301072</name>
    <dbReference type="NCBI Taxonomy" id="629262"/>
    <lineage>
        <taxon>Bacteria</taxon>
        <taxon>Pseudomonadati</taxon>
        <taxon>Pseudomonadota</taxon>
        <taxon>Gammaproteobacteria</taxon>
        <taxon>Pseudomonadales</taxon>
        <taxon>Pseudomonadaceae</taxon>
        <taxon>Pseudomonas</taxon>
        <taxon>Pseudomonas syringae</taxon>
    </lineage>
</organism>
<reference evidence="1 2" key="1">
    <citation type="journal article" date="2011" name="PLoS Pathog.">
        <title>Dynamic evolution of pathogenicity revealed by sequencing and comparative genomics of 19 Pseudomonas syringae isolates.</title>
        <authorList>
            <person name="Baltrus D.A."/>
            <person name="Nishimura M.T."/>
            <person name="Romanchuk A."/>
            <person name="Chang J.H."/>
            <person name="Mukhtar M.S."/>
            <person name="Cherkis K."/>
            <person name="Roach J."/>
            <person name="Grant S.R."/>
            <person name="Jones C.D."/>
            <person name="Dangl J.L."/>
        </authorList>
    </citation>
    <scope>NUCLEOTIDE SEQUENCE [LARGE SCALE GENOMIC DNA]</scope>
    <source>
        <strain evidence="2">M301072PT</strain>
    </source>
</reference>
<comment type="caution">
    <text evidence="1">The sequence shown here is derived from an EMBL/GenBank/DDBJ whole genome shotgun (WGS) entry which is preliminary data.</text>
</comment>
<proteinExistence type="predicted"/>
<gene>
    <name evidence="1" type="ORF">PSYJA_46406</name>
</gene>
<evidence type="ECO:0000313" key="2">
    <source>
        <dbReference type="Proteomes" id="UP000004471"/>
    </source>
</evidence>
<dbReference type="Proteomes" id="UP000004471">
    <property type="component" value="Unassembled WGS sequence"/>
</dbReference>
<feature type="non-terminal residue" evidence="1">
    <location>
        <position position="35"/>
    </location>
</feature>
<sequence length="35" mass="3739">YLQDKGLSLRQGTIVDATIIHAPCSTKNEAGKRGP</sequence>
<dbReference type="EMBL" id="AEAH01004440">
    <property type="protein sequence ID" value="EGH36104.1"/>
    <property type="molecule type" value="Genomic_DNA"/>
</dbReference>
<dbReference type="HOGENOM" id="CLU_3386517_0_0_6"/>
<protein>
    <submittedName>
        <fullName evidence="1">Transposase, IS4 family protein</fullName>
    </submittedName>
</protein>
<evidence type="ECO:0000313" key="1">
    <source>
        <dbReference type="EMBL" id="EGH36104.1"/>
    </source>
</evidence>
<name>F3G0W2_PSESX</name>
<dbReference type="AlphaFoldDB" id="F3G0W2"/>
<feature type="non-terminal residue" evidence="1">
    <location>
        <position position="1"/>
    </location>
</feature>
<accession>F3G0W2</accession>